<dbReference type="InterPro" id="IPR017482">
    <property type="entry name" value="Lambda-type_endonuclease"/>
</dbReference>
<reference evidence="3" key="1">
    <citation type="journal article" date="2016" name="FEMS Microbiol. Lett.">
        <title>Aeromonas salmonicida subsp. salmonicida strains isolated from Chinese freshwater fish contain a novel genomic island and possible regional-specific mobile genetic elements profiles.</title>
        <authorList>
            <person name="Long M."/>
            <person name="Nielsen T.K."/>
            <person name="Leisner J.J."/>
            <person name="Hansen L.H."/>
            <person name="Shen Z.X."/>
            <person name="Zhang Q.Q."/>
            <person name="Li A."/>
        </authorList>
    </citation>
    <scope>NUCLEOTIDE SEQUENCE</scope>
    <source>
        <strain evidence="3">BG</strain>
    </source>
</reference>
<protein>
    <submittedName>
        <fullName evidence="3">Phage protein</fullName>
    </submittedName>
</protein>
<evidence type="ECO:0000259" key="2">
    <source>
        <dbReference type="Pfam" id="PF09588"/>
    </source>
</evidence>
<feature type="coiled-coil region" evidence="1">
    <location>
        <begin position="256"/>
        <end position="283"/>
    </location>
</feature>
<dbReference type="InterPro" id="IPR011335">
    <property type="entry name" value="Restrct_endonuc-II-like"/>
</dbReference>
<dbReference type="InterPro" id="IPR051703">
    <property type="entry name" value="NF-kappa-B_Signaling_Reg"/>
</dbReference>
<dbReference type="EMBL" id="KU923576">
    <property type="protein sequence ID" value="AOA33827.1"/>
    <property type="molecule type" value="Genomic_DNA"/>
</dbReference>
<keyword evidence="1" id="KW-0175">Coiled coil</keyword>
<dbReference type="InterPro" id="IPR019080">
    <property type="entry name" value="YqaJ_viral_recombinase"/>
</dbReference>
<evidence type="ECO:0000256" key="1">
    <source>
        <dbReference type="SAM" id="Coils"/>
    </source>
</evidence>
<name>A0A1B2LQG6_AERSS</name>
<dbReference type="AlphaFoldDB" id="A0A1B2LQG6"/>
<dbReference type="SUPFAM" id="SSF52980">
    <property type="entry name" value="Restriction endonuclease-like"/>
    <property type="match status" value="1"/>
</dbReference>
<dbReference type="NCBIfam" id="TIGR03033">
    <property type="entry name" value="phage_rel_nuc"/>
    <property type="match status" value="1"/>
</dbReference>
<dbReference type="PANTHER" id="PTHR46609:SF6">
    <property type="entry name" value="EXONUCLEASE, PHAGE-TYPE_RECB, C-TERMINAL DOMAIN-CONTAINING PROTEIN-RELATED"/>
    <property type="match status" value="1"/>
</dbReference>
<organism evidence="3">
    <name type="scientific">Aeromonas salmonicida subsp. salmonicida</name>
    <dbReference type="NCBI Taxonomy" id="29491"/>
    <lineage>
        <taxon>Bacteria</taxon>
        <taxon>Pseudomonadati</taxon>
        <taxon>Pseudomonadota</taxon>
        <taxon>Gammaproteobacteria</taxon>
        <taxon>Aeromonadales</taxon>
        <taxon>Aeromonadaceae</taxon>
        <taxon>Aeromonas</taxon>
    </lineage>
</organism>
<dbReference type="Gene3D" id="3.90.320.10">
    <property type="match status" value="1"/>
</dbReference>
<dbReference type="Pfam" id="PF09588">
    <property type="entry name" value="YqaJ"/>
    <property type="match status" value="1"/>
</dbReference>
<evidence type="ECO:0000313" key="3">
    <source>
        <dbReference type="EMBL" id="AOA33827.1"/>
    </source>
</evidence>
<dbReference type="PANTHER" id="PTHR46609">
    <property type="entry name" value="EXONUCLEASE, PHAGE-TYPE/RECB, C-TERMINAL DOMAIN-CONTAINING PROTEIN"/>
    <property type="match status" value="1"/>
</dbReference>
<dbReference type="InterPro" id="IPR011604">
    <property type="entry name" value="PDDEXK-like_dom_sf"/>
</dbReference>
<proteinExistence type="predicted"/>
<sequence>MNAPANTLTMRQQHQAYCEKLLADLDQSALSPDEQWHLRRRLGIGGSEIGTILGLNKYQTPFDLWLVKTGRKTPDDLSDKPAIHWGHKLEAVVADEYAERTGQVVTVDDTHYQAEVAPWMVGNVDRMVGTHKVLECKTASGFAAKKAGFGTGNVYDEKGNLITPCDEVPESYLLQCQHYMLVTGRQESDLAVLIDGRDYRIYTIPRNEELIAAMIEAASNFWFDCVIADLPPEGAAQLEQVELDPACAAVEADSDVMSLIVERKELSEAITELEGQKKEVDSQIQSFMGPAQVLSRNGATMAAWKPVTTNRFDSAAFKKADPATYAAYTKPSISRTFRVN</sequence>
<accession>A0A1B2LQG6</accession>
<feature type="domain" description="YqaJ viral recombinase" evidence="2">
    <location>
        <begin position="35"/>
        <end position="186"/>
    </location>
</feature>